<organism evidence="3 4">
    <name type="scientific">Qipengyuania atrilutea</name>
    <dbReference type="NCBI Taxonomy" id="2744473"/>
    <lineage>
        <taxon>Bacteria</taxon>
        <taxon>Pseudomonadati</taxon>
        <taxon>Pseudomonadota</taxon>
        <taxon>Alphaproteobacteria</taxon>
        <taxon>Sphingomonadales</taxon>
        <taxon>Erythrobacteraceae</taxon>
        <taxon>Qipengyuania</taxon>
    </lineage>
</organism>
<comment type="caution">
    <text evidence="3">The sequence shown here is derived from an EMBL/GenBank/DDBJ whole genome shotgun (WGS) entry which is preliminary data.</text>
</comment>
<dbReference type="CDD" id="cd06533">
    <property type="entry name" value="Glyco_transf_WecG_TagA"/>
    <property type="match status" value="1"/>
</dbReference>
<dbReference type="PANTHER" id="PTHR34136">
    <property type="match status" value="1"/>
</dbReference>
<dbReference type="Proteomes" id="UP000561438">
    <property type="component" value="Unassembled WGS sequence"/>
</dbReference>
<dbReference type="NCBIfam" id="TIGR00696">
    <property type="entry name" value="wecG_tagA_cpsF"/>
    <property type="match status" value="1"/>
</dbReference>
<evidence type="ECO:0000313" key="3">
    <source>
        <dbReference type="EMBL" id="NVD45753.1"/>
    </source>
</evidence>
<protein>
    <submittedName>
        <fullName evidence="3">WecB/TagA/CpsF family glycosyltransferase</fullName>
    </submittedName>
</protein>
<accession>A0A850H7H9</accession>
<keyword evidence="1" id="KW-0328">Glycosyltransferase</keyword>
<name>A0A850H7H9_9SPHN</name>
<sequence length="262" mass="29415">MTSSTRAARTEFLGLPFDHLNQTETLEEIQRLAGTRKFAFVVTPNVDHVVRLHDLPRDASLWQIYRAADICVCDSQILRSLANASDIDLPLVTGSDLTRRVIEEASRAGTTATFAIVGGDQELLSELTRTYPTIRWTQQIPPMGVAKNVEAQREIAEFVEASDAQIVFFAIGSPQSEIVCSLIAERGKASGVGLCIGASLEFITGAKQRAPSFMQKLRAEWLFRLLSEPNRLWRRYLVQGPKIFLIWREWNNGRSTRTHVRS</sequence>
<keyword evidence="2 3" id="KW-0808">Transferase</keyword>
<evidence type="ECO:0000256" key="2">
    <source>
        <dbReference type="ARBA" id="ARBA00022679"/>
    </source>
</evidence>
<dbReference type="InterPro" id="IPR004629">
    <property type="entry name" value="WecG_TagA_CpsF"/>
</dbReference>
<dbReference type="GO" id="GO:0016758">
    <property type="term" value="F:hexosyltransferase activity"/>
    <property type="evidence" value="ECO:0007669"/>
    <property type="project" value="TreeGrafter"/>
</dbReference>
<evidence type="ECO:0000313" key="4">
    <source>
        <dbReference type="Proteomes" id="UP000561438"/>
    </source>
</evidence>
<reference evidence="3 4" key="1">
    <citation type="submission" date="2020-06" db="EMBL/GenBank/DDBJ databases">
        <title>Altererythrobacter sp. HHU K3-1.</title>
        <authorList>
            <person name="Zhang D."/>
            <person name="Xue H."/>
        </authorList>
    </citation>
    <scope>NUCLEOTIDE SEQUENCE [LARGE SCALE GENOMIC DNA]</scope>
    <source>
        <strain evidence="3 4">HHU K3-1</strain>
    </source>
</reference>
<keyword evidence="4" id="KW-1185">Reference proteome</keyword>
<proteinExistence type="predicted"/>
<dbReference type="Pfam" id="PF03808">
    <property type="entry name" value="Glyco_tran_WecG"/>
    <property type="match status" value="1"/>
</dbReference>
<dbReference type="AlphaFoldDB" id="A0A850H7H9"/>
<dbReference type="PANTHER" id="PTHR34136:SF1">
    <property type="entry name" value="UDP-N-ACETYL-D-MANNOSAMINURONIC ACID TRANSFERASE"/>
    <property type="match status" value="1"/>
</dbReference>
<gene>
    <name evidence="3" type="ORF">HUV48_12115</name>
</gene>
<dbReference type="EMBL" id="JABWGV010000005">
    <property type="protein sequence ID" value="NVD45753.1"/>
    <property type="molecule type" value="Genomic_DNA"/>
</dbReference>
<evidence type="ECO:0000256" key="1">
    <source>
        <dbReference type="ARBA" id="ARBA00022676"/>
    </source>
</evidence>
<dbReference type="RefSeq" id="WP_176268065.1">
    <property type="nucleotide sequence ID" value="NZ_JABWGV010000005.1"/>
</dbReference>